<name>A0A7J9JYT0_9ROSI</name>
<evidence type="ECO:0000313" key="2">
    <source>
        <dbReference type="Proteomes" id="UP000593575"/>
    </source>
</evidence>
<gene>
    <name evidence="1" type="ORF">Goarm_005098</name>
</gene>
<dbReference type="Proteomes" id="UP000593575">
    <property type="component" value="Unassembled WGS sequence"/>
</dbReference>
<accession>A0A7J9JYT0</accession>
<proteinExistence type="predicted"/>
<protein>
    <submittedName>
        <fullName evidence="1">Uncharacterized protein</fullName>
    </submittedName>
</protein>
<sequence>MGVANLGFQEKQQWPMSTLLLRSMAVMVLQKSTAFDSRTFISASGLVGWDLRGNLMVLKTVIHRNVPSPFAAEGYACLE</sequence>
<organism evidence="1 2">
    <name type="scientific">Gossypium armourianum</name>
    <dbReference type="NCBI Taxonomy" id="34283"/>
    <lineage>
        <taxon>Eukaryota</taxon>
        <taxon>Viridiplantae</taxon>
        <taxon>Streptophyta</taxon>
        <taxon>Embryophyta</taxon>
        <taxon>Tracheophyta</taxon>
        <taxon>Spermatophyta</taxon>
        <taxon>Magnoliopsida</taxon>
        <taxon>eudicotyledons</taxon>
        <taxon>Gunneridae</taxon>
        <taxon>Pentapetalae</taxon>
        <taxon>rosids</taxon>
        <taxon>malvids</taxon>
        <taxon>Malvales</taxon>
        <taxon>Malvaceae</taxon>
        <taxon>Malvoideae</taxon>
        <taxon>Gossypium</taxon>
    </lineage>
</organism>
<comment type="caution">
    <text evidence="1">The sequence shown here is derived from an EMBL/GenBank/DDBJ whole genome shotgun (WGS) entry which is preliminary data.</text>
</comment>
<keyword evidence="2" id="KW-1185">Reference proteome</keyword>
<feature type="non-terminal residue" evidence="1">
    <location>
        <position position="1"/>
    </location>
</feature>
<reference evidence="1 2" key="1">
    <citation type="journal article" date="2019" name="Genome Biol. Evol.">
        <title>Insights into the evolution of the New World diploid cottons (Gossypium, subgenus Houzingenia) based on genome sequencing.</title>
        <authorList>
            <person name="Grover C.E."/>
            <person name="Arick M.A. 2nd"/>
            <person name="Thrash A."/>
            <person name="Conover J.L."/>
            <person name="Sanders W.S."/>
            <person name="Peterson D.G."/>
            <person name="Frelichowski J.E."/>
            <person name="Scheffler J.A."/>
            <person name="Scheffler B.E."/>
            <person name="Wendel J.F."/>
        </authorList>
    </citation>
    <scope>NUCLEOTIDE SEQUENCE [LARGE SCALE GENOMIC DNA]</scope>
    <source>
        <strain evidence="1">6</strain>
        <tissue evidence="1">Leaf</tissue>
    </source>
</reference>
<evidence type="ECO:0000313" key="1">
    <source>
        <dbReference type="EMBL" id="MBA0839362.1"/>
    </source>
</evidence>
<dbReference type="AlphaFoldDB" id="A0A7J9JYT0"/>
<dbReference type="EMBL" id="JABFAE010000010">
    <property type="protein sequence ID" value="MBA0839362.1"/>
    <property type="molecule type" value="Genomic_DNA"/>
</dbReference>